<accession>A0A1K2IR47</accession>
<keyword evidence="3" id="KW-1185">Reference proteome</keyword>
<proteinExistence type="predicted"/>
<dbReference type="EMBL" id="FPKW01000007">
    <property type="protein sequence ID" value="SFZ94722.1"/>
    <property type="molecule type" value="Genomic_DNA"/>
</dbReference>
<dbReference type="RefSeq" id="WP_072410083.1">
    <property type="nucleotide sequence ID" value="NZ_FPKW01000007.1"/>
</dbReference>
<name>A0A1K2IR47_9FLAO</name>
<keyword evidence="1" id="KW-0732">Signal</keyword>
<dbReference type="Proteomes" id="UP000182034">
    <property type="component" value="Unassembled WGS sequence"/>
</dbReference>
<dbReference type="InterPro" id="IPR011050">
    <property type="entry name" value="Pectin_lyase_fold/virulence"/>
</dbReference>
<protein>
    <recommendedName>
        <fullName evidence="4">Right handed beta helix region</fullName>
    </recommendedName>
</protein>
<evidence type="ECO:0000313" key="3">
    <source>
        <dbReference type="Proteomes" id="UP000182034"/>
    </source>
</evidence>
<reference evidence="3" key="1">
    <citation type="submission" date="2016-10" db="EMBL/GenBank/DDBJ databases">
        <authorList>
            <person name="Varghese N."/>
            <person name="Submissions S."/>
        </authorList>
    </citation>
    <scope>NUCLEOTIDE SEQUENCE [LARGE SCALE GENOMIC DNA]</scope>
    <source>
        <strain evidence="3">SUR2</strain>
    </source>
</reference>
<dbReference type="SUPFAM" id="SSF51126">
    <property type="entry name" value="Pectin lyase-like"/>
    <property type="match status" value="1"/>
</dbReference>
<dbReference type="AlphaFoldDB" id="A0A1K2IR47"/>
<organism evidence="2 3">
    <name type="scientific">Chryseobacterium limigenitum</name>
    <dbReference type="NCBI Taxonomy" id="1612149"/>
    <lineage>
        <taxon>Bacteria</taxon>
        <taxon>Pseudomonadati</taxon>
        <taxon>Bacteroidota</taxon>
        <taxon>Flavobacteriia</taxon>
        <taxon>Flavobacteriales</taxon>
        <taxon>Weeksellaceae</taxon>
        <taxon>Chryseobacterium group</taxon>
        <taxon>Chryseobacterium</taxon>
    </lineage>
</organism>
<evidence type="ECO:0000256" key="1">
    <source>
        <dbReference type="SAM" id="SignalP"/>
    </source>
</evidence>
<dbReference type="OrthoDB" id="1328222at2"/>
<evidence type="ECO:0000313" key="2">
    <source>
        <dbReference type="EMBL" id="SFZ94722.1"/>
    </source>
</evidence>
<gene>
    <name evidence="2" type="ORF">SAMN05216324_107183</name>
</gene>
<feature type="chain" id="PRO_5012498778" description="Right handed beta helix region" evidence="1">
    <location>
        <begin position="21"/>
        <end position="392"/>
    </location>
</feature>
<feature type="signal peptide" evidence="1">
    <location>
        <begin position="1"/>
        <end position="20"/>
    </location>
</feature>
<sequence>MRKKLLTIVLTGLFSTTAFAADLYVRNAGAGGAYSTVSAAITAASDGDRIIIQPKTNGSAYVENLTINKSLTFVSETIYNKYFIQGTVTINPAAGRVVNISSLSSGDFSIYNITASGSTTGGRTTINLYNCYLNNVFTNKTNTTTNISGSTVRGSLVFSHGRITANKAQSIVANTIETDTTPATTDIEVYGNKSDFSIENSQPNYNFKFYNNFCSGFYVFSLKSGSSNEIINNTVYKPNAGDVAPFFINLNIANAGNINIMNNAASFVVGQTNACIQNNSNTAVVSATYNVFTNSFVTQGTVTQSNNSGQVNMNFNNTDYTISGMNVNAGNPDVSYTDLDLTRNDAGHYGGSNSWANYWPADSGGKPQVNYLLTPRTISSGTLNITGSGFSK</sequence>
<evidence type="ECO:0008006" key="4">
    <source>
        <dbReference type="Google" id="ProtNLM"/>
    </source>
</evidence>